<feature type="compositionally biased region" description="Polar residues" evidence="1">
    <location>
        <begin position="17"/>
        <end position="29"/>
    </location>
</feature>
<keyword evidence="3" id="KW-1185">Reference proteome</keyword>
<evidence type="ECO:0000256" key="1">
    <source>
        <dbReference type="SAM" id="MobiDB-lite"/>
    </source>
</evidence>
<dbReference type="AlphaFoldDB" id="A0AAV8YBG1"/>
<gene>
    <name evidence="2" type="ORF">NQ318_001535</name>
</gene>
<dbReference type="Proteomes" id="UP001162162">
    <property type="component" value="Unassembled WGS sequence"/>
</dbReference>
<feature type="region of interest" description="Disordered" evidence="1">
    <location>
        <begin position="8"/>
        <end position="29"/>
    </location>
</feature>
<evidence type="ECO:0000313" key="3">
    <source>
        <dbReference type="Proteomes" id="UP001162162"/>
    </source>
</evidence>
<name>A0AAV8YBG1_9CUCU</name>
<proteinExistence type="predicted"/>
<dbReference type="EMBL" id="JAPWTK010000155">
    <property type="protein sequence ID" value="KAJ8947697.1"/>
    <property type="molecule type" value="Genomic_DNA"/>
</dbReference>
<organism evidence="2 3">
    <name type="scientific">Aromia moschata</name>
    <dbReference type="NCBI Taxonomy" id="1265417"/>
    <lineage>
        <taxon>Eukaryota</taxon>
        <taxon>Metazoa</taxon>
        <taxon>Ecdysozoa</taxon>
        <taxon>Arthropoda</taxon>
        <taxon>Hexapoda</taxon>
        <taxon>Insecta</taxon>
        <taxon>Pterygota</taxon>
        <taxon>Neoptera</taxon>
        <taxon>Endopterygota</taxon>
        <taxon>Coleoptera</taxon>
        <taxon>Polyphaga</taxon>
        <taxon>Cucujiformia</taxon>
        <taxon>Chrysomeloidea</taxon>
        <taxon>Cerambycidae</taxon>
        <taxon>Cerambycinae</taxon>
        <taxon>Callichromatini</taxon>
        <taxon>Aromia</taxon>
    </lineage>
</organism>
<reference evidence="2" key="1">
    <citation type="journal article" date="2023" name="Insect Mol. Biol.">
        <title>Genome sequencing provides insights into the evolution of gene families encoding plant cell wall-degrading enzymes in longhorned beetles.</title>
        <authorList>
            <person name="Shin N.R."/>
            <person name="Okamura Y."/>
            <person name="Kirsch R."/>
            <person name="Pauchet Y."/>
        </authorList>
    </citation>
    <scope>NUCLEOTIDE SEQUENCE</scope>
    <source>
        <strain evidence="2">AMC_N1</strain>
    </source>
</reference>
<protein>
    <submittedName>
        <fullName evidence="2">Uncharacterized protein</fullName>
    </submittedName>
</protein>
<accession>A0AAV8YBG1</accession>
<sequence>MLFEVMAEPRRAGMNPASDSATPKTYSTHKPVNTVTDVLSATEVYYLNASYYQYMLNLHKYKVTKRP</sequence>
<evidence type="ECO:0000313" key="2">
    <source>
        <dbReference type="EMBL" id="KAJ8947697.1"/>
    </source>
</evidence>
<comment type="caution">
    <text evidence="2">The sequence shown here is derived from an EMBL/GenBank/DDBJ whole genome shotgun (WGS) entry which is preliminary data.</text>
</comment>